<evidence type="ECO:0000313" key="6">
    <source>
        <dbReference type="Proteomes" id="UP000198815"/>
    </source>
</evidence>
<dbReference type="SMART" id="SM00998">
    <property type="entry name" value="ADSL_C"/>
    <property type="match status" value="1"/>
</dbReference>
<sequence length="477" mass="51806">MIVPNVLATRYASEQMTHIWSPEHKVVQERKLWIAVLEAQRDLGVDFGGDDPDAVIDDYRRVADQVDLGSIAARERITRHDVKARIEEFNALAGHEHIHKGMTSRDLTENIEQLQVLHSLQLVRSRTVTALARLAELAARYADQPIAGRSHNVAAQVTTLGKRFATCADELLIAHTRLDELIARYPARGIKGPMGTAQDMLDLLGGDEARLAEFEQRIATGLGFGKVLRSTGQVYPRSLDFDALSALVQTAAAPSNLATSIRLMAGNELVTEGFKPGQVGSSAMPHKMNTRSCERINGLSVVLRGQLSMIGELAGDQWNEGDVSCSVVRRVALPDAFFAIDGLFETFLTVLADFGAFPAMIAAELDHYLPFLTTTKILMAAVRKGVGREEAHEAIKENAVAVALELRESGATVNPLFDRLAADGRLKLSREELAHLVSAPLELTGAARHQVQAVIDAVTPLVQADPQAAGYRPGALL</sequence>
<evidence type="ECO:0000259" key="4">
    <source>
        <dbReference type="SMART" id="SM00998"/>
    </source>
</evidence>
<dbReference type="PANTHER" id="PTHR43172">
    <property type="entry name" value="ADENYLOSUCCINATE LYASE"/>
    <property type="match status" value="1"/>
</dbReference>
<dbReference type="InterPro" id="IPR004769">
    <property type="entry name" value="Pur_lyase"/>
</dbReference>
<dbReference type="InterPro" id="IPR019468">
    <property type="entry name" value="AdenyloSucc_lyase_C"/>
</dbReference>
<reference evidence="5 6" key="1">
    <citation type="submission" date="2016-10" db="EMBL/GenBank/DDBJ databases">
        <authorList>
            <person name="de Groot N.N."/>
        </authorList>
    </citation>
    <scope>NUCLEOTIDE SEQUENCE [LARGE SCALE GENOMIC DNA]</scope>
    <source>
        <strain evidence="5 6">DSM 16859</strain>
    </source>
</reference>
<dbReference type="InterPro" id="IPR000362">
    <property type="entry name" value="Fumarate_lyase_fam"/>
</dbReference>
<dbReference type="InterPro" id="IPR008948">
    <property type="entry name" value="L-Aspartase-like"/>
</dbReference>
<evidence type="ECO:0000256" key="3">
    <source>
        <dbReference type="RuleBase" id="RU361172"/>
    </source>
</evidence>
<dbReference type="GO" id="GO:0005829">
    <property type="term" value="C:cytosol"/>
    <property type="evidence" value="ECO:0007669"/>
    <property type="project" value="TreeGrafter"/>
</dbReference>
<comment type="catalytic activity">
    <reaction evidence="3">
        <text>(2S)-2-[5-amino-1-(5-phospho-beta-D-ribosyl)imidazole-4-carboxamido]succinate = 5-amino-1-(5-phospho-beta-D-ribosyl)imidazole-4-carboxamide + fumarate</text>
        <dbReference type="Rhea" id="RHEA:23920"/>
        <dbReference type="ChEBI" id="CHEBI:29806"/>
        <dbReference type="ChEBI" id="CHEBI:58443"/>
        <dbReference type="ChEBI" id="CHEBI:58475"/>
        <dbReference type="EC" id="4.3.2.2"/>
    </reaction>
</comment>
<keyword evidence="6" id="KW-1185">Reference proteome</keyword>
<comment type="catalytic activity">
    <reaction evidence="3">
        <text>N(6)-(1,2-dicarboxyethyl)-AMP = fumarate + AMP</text>
        <dbReference type="Rhea" id="RHEA:16853"/>
        <dbReference type="ChEBI" id="CHEBI:29806"/>
        <dbReference type="ChEBI" id="CHEBI:57567"/>
        <dbReference type="ChEBI" id="CHEBI:456215"/>
        <dbReference type="EC" id="4.3.2.2"/>
    </reaction>
</comment>
<dbReference type="OrthoDB" id="9768878at2"/>
<dbReference type="Gene3D" id="1.20.200.10">
    <property type="entry name" value="Fumarase/aspartase (Central domain)"/>
    <property type="match status" value="1"/>
</dbReference>
<dbReference type="InterPro" id="IPR022761">
    <property type="entry name" value="Fumarate_lyase_N"/>
</dbReference>
<comment type="similarity">
    <text evidence="3">Belongs to the lyase 1 family. Adenylosuccinate lyase subfamily.</text>
</comment>
<evidence type="ECO:0000256" key="2">
    <source>
        <dbReference type="NCBIfam" id="TIGR00928"/>
    </source>
</evidence>
<dbReference type="InterPro" id="IPR020557">
    <property type="entry name" value="Fumarate_lyase_CS"/>
</dbReference>
<dbReference type="GO" id="GO:0006189">
    <property type="term" value="P:'de novo' IMP biosynthetic process"/>
    <property type="evidence" value="ECO:0007669"/>
    <property type="project" value="UniProtKB-UniPathway"/>
</dbReference>
<dbReference type="UniPathway" id="UPA00075">
    <property type="reaction ID" value="UER00336"/>
</dbReference>
<name>A0A1H9U5Y0_9ACTN</name>
<dbReference type="Gene3D" id="1.10.40.30">
    <property type="entry name" value="Fumarase/aspartase (C-terminal domain)"/>
    <property type="match status" value="1"/>
</dbReference>
<feature type="domain" description="Adenylosuccinate lyase C-terminal" evidence="4">
    <location>
        <begin position="369"/>
        <end position="455"/>
    </location>
</feature>
<dbReference type="NCBIfam" id="TIGR00928">
    <property type="entry name" value="purB"/>
    <property type="match status" value="1"/>
</dbReference>
<dbReference type="RefSeq" id="WP_091971532.1">
    <property type="nucleotide sequence ID" value="NZ_FOGZ01000040.1"/>
</dbReference>
<dbReference type="PROSITE" id="PS00163">
    <property type="entry name" value="FUMARATE_LYASES"/>
    <property type="match status" value="1"/>
</dbReference>
<accession>A0A1H9U5Y0</accession>
<dbReference type="Pfam" id="PF00206">
    <property type="entry name" value="Lyase_1"/>
    <property type="match status" value="1"/>
</dbReference>
<comment type="pathway">
    <text evidence="3">Purine metabolism; AMP biosynthesis via de novo pathway; AMP from IMP: step 2/2.</text>
</comment>
<dbReference type="EC" id="4.3.2.2" evidence="2 3"/>
<dbReference type="EMBL" id="FOGZ01000040">
    <property type="protein sequence ID" value="SES04567.1"/>
    <property type="molecule type" value="Genomic_DNA"/>
</dbReference>
<gene>
    <name evidence="5" type="ORF">SAMN05443377_1403</name>
</gene>
<dbReference type="SUPFAM" id="SSF48557">
    <property type="entry name" value="L-aspartase-like"/>
    <property type="match status" value="1"/>
</dbReference>
<dbReference type="GO" id="GO:0004018">
    <property type="term" value="F:N6-(1,2-dicarboxyethyl)AMP AMP-lyase (fumarate-forming) activity"/>
    <property type="evidence" value="ECO:0007669"/>
    <property type="project" value="UniProtKB-UniRule"/>
</dbReference>
<dbReference type="Pfam" id="PF10397">
    <property type="entry name" value="ADSL_C"/>
    <property type="match status" value="1"/>
</dbReference>
<protein>
    <recommendedName>
        <fullName evidence="2 3">Adenylosuccinate lyase</fullName>
        <shortName evidence="3">ASL</shortName>
        <ecNumber evidence="2 3">4.3.2.2</ecNumber>
    </recommendedName>
    <alternativeName>
        <fullName evidence="3">Adenylosuccinase</fullName>
    </alternativeName>
</protein>
<proteinExistence type="inferred from homology"/>
<dbReference type="Gene3D" id="1.10.275.60">
    <property type="match status" value="1"/>
</dbReference>
<keyword evidence="1 3" id="KW-0456">Lyase</keyword>
<dbReference type="STRING" id="64702.SAMN05443377_1403"/>
<evidence type="ECO:0000256" key="1">
    <source>
        <dbReference type="ARBA" id="ARBA00023239"/>
    </source>
</evidence>
<dbReference type="UniPathway" id="UPA00074">
    <property type="reaction ID" value="UER00132"/>
</dbReference>
<comment type="pathway">
    <text evidence="3">Purine metabolism; IMP biosynthesis via de novo pathway; 5-amino-1-(5-phospho-D-ribosyl)imidazole-4-carboxamide from 5-amino-1-(5-phospho-D-ribosyl)imidazole-4-carboxylate: step 2/2.</text>
</comment>
<dbReference type="AlphaFoldDB" id="A0A1H9U5Y0"/>
<evidence type="ECO:0000313" key="5">
    <source>
        <dbReference type="EMBL" id="SES04567.1"/>
    </source>
</evidence>
<dbReference type="PRINTS" id="PR00149">
    <property type="entry name" value="FUMRATELYASE"/>
</dbReference>
<keyword evidence="3" id="KW-0658">Purine biosynthesis</keyword>
<dbReference type="GO" id="GO:0044208">
    <property type="term" value="P:'de novo' AMP biosynthetic process"/>
    <property type="evidence" value="ECO:0007669"/>
    <property type="project" value="UniProtKB-UniPathway"/>
</dbReference>
<dbReference type="Proteomes" id="UP000198815">
    <property type="component" value="Unassembled WGS sequence"/>
</dbReference>
<organism evidence="5 6">
    <name type="scientific">Propionibacterium cyclohexanicum</name>
    <dbReference type="NCBI Taxonomy" id="64702"/>
    <lineage>
        <taxon>Bacteria</taxon>
        <taxon>Bacillati</taxon>
        <taxon>Actinomycetota</taxon>
        <taxon>Actinomycetes</taxon>
        <taxon>Propionibacteriales</taxon>
        <taxon>Propionibacteriaceae</taxon>
        <taxon>Propionibacterium</taxon>
    </lineage>
</organism>
<dbReference type="GO" id="GO:0070626">
    <property type="term" value="F:(S)-2-(5-amino-1-(5-phospho-D-ribosyl)imidazole-4-carboxamido) succinate lyase (fumarate-forming) activity"/>
    <property type="evidence" value="ECO:0007669"/>
    <property type="project" value="TreeGrafter"/>
</dbReference>
<dbReference type="PANTHER" id="PTHR43172:SF1">
    <property type="entry name" value="ADENYLOSUCCINATE LYASE"/>
    <property type="match status" value="1"/>
</dbReference>